<evidence type="ECO:0000313" key="2">
    <source>
        <dbReference type="WBParaSite" id="jg24665"/>
    </source>
</evidence>
<dbReference type="Proteomes" id="UP000887574">
    <property type="component" value="Unplaced"/>
</dbReference>
<protein>
    <submittedName>
        <fullName evidence="2">Uncharacterized protein</fullName>
    </submittedName>
</protein>
<dbReference type="WBParaSite" id="jg24665">
    <property type="protein sequence ID" value="jg24665"/>
    <property type="gene ID" value="jg24665"/>
</dbReference>
<sequence>MQKLNFSYVETQFLQQSLAILTECRKTLMYSYALGHLLPSYAKQLEFLERDIDQEDQRGNNSLQLLSQKVKDKAALCAQAQIGVGGAVFGEH</sequence>
<reference evidence="2" key="1">
    <citation type="submission" date="2022-11" db="UniProtKB">
        <authorList>
            <consortium name="WormBaseParasite"/>
        </authorList>
    </citation>
    <scope>IDENTIFICATION</scope>
</reference>
<keyword evidence="1" id="KW-1185">Reference proteome</keyword>
<accession>A0A915E0P8</accession>
<name>A0A915E0P8_9BILA</name>
<proteinExistence type="predicted"/>
<organism evidence="1 2">
    <name type="scientific">Ditylenchus dipsaci</name>
    <dbReference type="NCBI Taxonomy" id="166011"/>
    <lineage>
        <taxon>Eukaryota</taxon>
        <taxon>Metazoa</taxon>
        <taxon>Ecdysozoa</taxon>
        <taxon>Nematoda</taxon>
        <taxon>Chromadorea</taxon>
        <taxon>Rhabditida</taxon>
        <taxon>Tylenchina</taxon>
        <taxon>Tylenchomorpha</taxon>
        <taxon>Sphaerularioidea</taxon>
        <taxon>Anguinidae</taxon>
        <taxon>Anguininae</taxon>
        <taxon>Ditylenchus</taxon>
    </lineage>
</organism>
<dbReference type="Gene3D" id="1.20.120.1750">
    <property type="match status" value="1"/>
</dbReference>
<evidence type="ECO:0000313" key="1">
    <source>
        <dbReference type="Proteomes" id="UP000887574"/>
    </source>
</evidence>
<dbReference type="AlphaFoldDB" id="A0A915E0P8"/>